<dbReference type="Pfam" id="PF01526">
    <property type="entry name" value="DDE_Tnp_Tn3"/>
    <property type="match status" value="1"/>
</dbReference>
<dbReference type="Proteomes" id="UP000470051">
    <property type="component" value="Unassembled WGS sequence"/>
</dbReference>
<evidence type="ECO:0000259" key="2">
    <source>
        <dbReference type="Pfam" id="PF01526"/>
    </source>
</evidence>
<sequence length="246" mass="28853">MKRSFIGNTWRPYRPPLKRICVKLSGYWTLVVIPMSQDFLKPQFLSRLVLGMEKSPQLIPDRYEFAVYRMLKIAFESGDIFNQNTTKYRSFTDDLIPMNRWKADKQNVLNDLDLPVLQRPISQTLQELKDELEEKLKHVNQRIINRKNKDVKFNNYRKGRTVNWTLPYKKEEDEDNHHFYHLVPTISITNLLSYVDKKTGFLAGFNHVLGRYTKGNQDKKSLIACIIALGTNMSLGRMGEISDISH</sequence>
<proteinExistence type="predicted"/>
<comment type="caution">
    <text evidence="3">The sequence shown here is derived from an EMBL/GenBank/DDBJ whole genome shotgun (WGS) entry which is preliminary data.</text>
</comment>
<name>A0ABX0AXU0_9GAMM</name>
<feature type="domain" description="Tn3 transposase DDE" evidence="2">
    <location>
        <begin position="191"/>
        <end position="245"/>
    </location>
</feature>
<dbReference type="InterPro" id="IPR002513">
    <property type="entry name" value="Tn3_Tnp_DDE_dom"/>
</dbReference>
<organism evidence="3 4">
    <name type="scientific">Photorhabdus kayaii</name>
    <dbReference type="NCBI Taxonomy" id="230088"/>
    <lineage>
        <taxon>Bacteria</taxon>
        <taxon>Pseudomonadati</taxon>
        <taxon>Pseudomonadota</taxon>
        <taxon>Gammaproteobacteria</taxon>
        <taxon>Enterobacterales</taxon>
        <taxon>Morganellaceae</taxon>
        <taxon>Photorhabdus</taxon>
    </lineage>
</organism>
<evidence type="ECO:0000313" key="4">
    <source>
        <dbReference type="Proteomes" id="UP000470051"/>
    </source>
</evidence>
<evidence type="ECO:0000256" key="1">
    <source>
        <dbReference type="SAM" id="Coils"/>
    </source>
</evidence>
<accession>A0ABX0AXU0</accession>
<evidence type="ECO:0000313" key="3">
    <source>
        <dbReference type="EMBL" id="NDL25667.1"/>
    </source>
</evidence>
<keyword evidence="4" id="KW-1185">Reference proteome</keyword>
<feature type="coiled-coil region" evidence="1">
    <location>
        <begin position="122"/>
        <end position="149"/>
    </location>
</feature>
<reference evidence="3 4" key="1">
    <citation type="submission" date="2019-12" db="EMBL/GenBank/DDBJ databases">
        <title>Engineering Photorhabdus to improve their lethality against agricultural pests.</title>
        <authorList>
            <person name="Machado R.A.R."/>
        </authorList>
    </citation>
    <scope>NUCLEOTIDE SEQUENCE [LARGE SCALE GENOMIC DNA]</scope>
    <source>
        <strain evidence="3 4">M-HU2</strain>
    </source>
</reference>
<gene>
    <name evidence="3" type="ORF">GPY42_10890</name>
</gene>
<dbReference type="EMBL" id="WSFE01000013">
    <property type="protein sequence ID" value="NDL25667.1"/>
    <property type="molecule type" value="Genomic_DNA"/>
</dbReference>
<protein>
    <submittedName>
        <fullName evidence="3">Tn3 family transposase</fullName>
    </submittedName>
</protein>
<keyword evidence="1" id="KW-0175">Coiled coil</keyword>